<dbReference type="Proteomes" id="UP000691718">
    <property type="component" value="Unassembled WGS sequence"/>
</dbReference>
<dbReference type="OrthoDB" id="7238524at2759"/>
<reference evidence="1" key="1">
    <citation type="submission" date="2021-04" db="EMBL/GenBank/DDBJ databases">
        <authorList>
            <person name="Tunstrom K."/>
        </authorList>
    </citation>
    <scope>NUCLEOTIDE SEQUENCE</scope>
</reference>
<dbReference type="AlphaFoldDB" id="A0A8S3X6Y8"/>
<sequence>MILNFSQHYDSHFKKVITNTEKIRFKISQYRIFEYSKDHIETIAVSVTTGTPVFDYFPIMRNAQAQLSVLPQKPLYDQALPLKKAKYNDVMQLVKNYVPPNKLYFYRALKSEAVGPTDDISSEDDDDQAEVNLYFFLFSTHSFLYFF</sequence>
<evidence type="ECO:0000313" key="2">
    <source>
        <dbReference type="Proteomes" id="UP000691718"/>
    </source>
</evidence>
<dbReference type="EMBL" id="CAJQZP010000945">
    <property type="protein sequence ID" value="CAG5001358.1"/>
    <property type="molecule type" value="Genomic_DNA"/>
</dbReference>
<comment type="caution">
    <text evidence="1">The sequence shown here is derived from an EMBL/GenBank/DDBJ whole genome shotgun (WGS) entry which is preliminary data.</text>
</comment>
<accession>A0A8S3X6Y8</accession>
<evidence type="ECO:0000313" key="1">
    <source>
        <dbReference type="EMBL" id="CAG5001358.1"/>
    </source>
</evidence>
<gene>
    <name evidence="1" type="ORF">PAPOLLO_LOCUS13895</name>
</gene>
<protein>
    <submittedName>
        <fullName evidence="1">(apollo) hypothetical protein</fullName>
    </submittedName>
</protein>
<organism evidence="1 2">
    <name type="scientific">Parnassius apollo</name>
    <name type="common">Apollo butterfly</name>
    <name type="synonym">Papilio apollo</name>
    <dbReference type="NCBI Taxonomy" id="110799"/>
    <lineage>
        <taxon>Eukaryota</taxon>
        <taxon>Metazoa</taxon>
        <taxon>Ecdysozoa</taxon>
        <taxon>Arthropoda</taxon>
        <taxon>Hexapoda</taxon>
        <taxon>Insecta</taxon>
        <taxon>Pterygota</taxon>
        <taxon>Neoptera</taxon>
        <taxon>Endopterygota</taxon>
        <taxon>Lepidoptera</taxon>
        <taxon>Glossata</taxon>
        <taxon>Ditrysia</taxon>
        <taxon>Papilionoidea</taxon>
        <taxon>Papilionidae</taxon>
        <taxon>Parnassiinae</taxon>
        <taxon>Parnassini</taxon>
        <taxon>Parnassius</taxon>
        <taxon>Parnassius</taxon>
    </lineage>
</organism>
<name>A0A8S3X6Y8_PARAO</name>
<keyword evidence="2" id="KW-1185">Reference proteome</keyword>
<proteinExistence type="predicted"/>